<gene>
    <name evidence="7" type="ORF">SAMN04489860_1866</name>
</gene>
<evidence type="ECO:0000313" key="7">
    <source>
        <dbReference type="EMBL" id="SDS58050.1"/>
    </source>
</evidence>
<keyword evidence="3 6" id="KW-0812">Transmembrane</keyword>
<protein>
    <submittedName>
        <fullName evidence="7">Amino acid/polyamine/organocation transporter, APC superfamily</fullName>
    </submittedName>
</protein>
<reference evidence="7 8" key="1">
    <citation type="submission" date="2016-10" db="EMBL/GenBank/DDBJ databases">
        <authorList>
            <person name="de Groot N.N."/>
        </authorList>
    </citation>
    <scope>NUCLEOTIDE SEQUENCE [LARGE SCALE GENOMIC DNA]</scope>
    <source>
        <strain evidence="7 8">DSM 22126</strain>
    </source>
</reference>
<feature type="transmembrane region" description="Helical" evidence="6">
    <location>
        <begin position="220"/>
        <end position="243"/>
    </location>
</feature>
<dbReference type="InterPro" id="IPR050367">
    <property type="entry name" value="APC_superfamily"/>
</dbReference>
<dbReference type="RefSeq" id="WP_083372337.1">
    <property type="nucleotide sequence ID" value="NZ_LT629776.1"/>
</dbReference>
<evidence type="ECO:0000256" key="5">
    <source>
        <dbReference type="ARBA" id="ARBA00023136"/>
    </source>
</evidence>
<dbReference type="PANTHER" id="PTHR42770:SF7">
    <property type="entry name" value="MEMBRANE PROTEIN"/>
    <property type="match status" value="1"/>
</dbReference>
<evidence type="ECO:0000313" key="8">
    <source>
        <dbReference type="Proteomes" id="UP000185663"/>
    </source>
</evidence>
<feature type="transmembrane region" description="Helical" evidence="6">
    <location>
        <begin position="117"/>
        <end position="134"/>
    </location>
</feature>
<dbReference type="PIRSF" id="PIRSF006060">
    <property type="entry name" value="AA_transporter"/>
    <property type="match status" value="1"/>
</dbReference>
<dbReference type="OrthoDB" id="259687at2"/>
<evidence type="ECO:0000256" key="1">
    <source>
        <dbReference type="ARBA" id="ARBA00004651"/>
    </source>
</evidence>
<evidence type="ECO:0000256" key="3">
    <source>
        <dbReference type="ARBA" id="ARBA00022692"/>
    </source>
</evidence>
<organism evidence="7 8">
    <name type="scientific">Paraoerskovia marina</name>
    <dbReference type="NCBI Taxonomy" id="545619"/>
    <lineage>
        <taxon>Bacteria</taxon>
        <taxon>Bacillati</taxon>
        <taxon>Actinomycetota</taxon>
        <taxon>Actinomycetes</taxon>
        <taxon>Micrococcales</taxon>
        <taxon>Cellulomonadaceae</taxon>
        <taxon>Paraoerskovia</taxon>
    </lineage>
</organism>
<accession>A0A1H1TCU6</accession>
<dbReference type="Proteomes" id="UP000185663">
    <property type="component" value="Chromosome I"/>
</dbReference>
<dbReference type="GO" id="GO:0022857">
    <property type="term" value="F:transmembrane transporter activity"/>
    <property type="evidence" value="ECO:0007669"/>
    <property type="project" value="InterPro"/>
</dbReference>
<dbReference type="AlphaFoldDB" id="A0A1H1TCU6"/>
<evidence type="ECO:0000256" key="4">
    <source>
        <dbReference type="ARBA" id="ARBA00022989"/>
    </source>
</evidence>
<keyword evidence="4 6" id="KW-1133">Transmembrane helix</keyword>
<dbReference type="STRING" id="545619.SAMN04489860_1866"/>
<keyword evidence="2" id="KW-1003">Cell membrane</keyword>
<dbReference type="PANTHER" id="PTHR42770">
    <property type="entry name" value="AMINO ACID TRANSPORTER-RELATED"/>
    <property type="match status" value="1"/>
</dbReference>
<evidence type="ECO:0000256" key="2">
    <source>
        <dbReference type="ARBA" id="ARBA00022475"/>
    </source>
</evidence>
<feature type="transmembrane region" description="Helical" evidence="6">
    <location>
        <begin position="263"/>
        <end position="287"/>
    </location>
</feature>
<keyword evidence="5 6" id="KW-0472">Membrane</keyword>
<dbReference type="Gene3D" id="1.20.1740.10">
    <property type="entry name" value="Amino acid/polyamine transporter I"/>
    <property type="match status" value="1"/>
</dbReference>
<feature type="transmembrane region" description="Helical" evidence="6">
    <location>
        <begin position="320"/>
        <end position="349"/>
    </location>
</feature>
<feature type="transmembrane region" description="Helical" evidence="6">
    <location>
        <begin position="86"/>
        <end position="111"/>
    </location>
</feature>
<feature type="transmembrane region" description="Helical" evidence="6">
    <location>
        <begin position="143"/>
        <end position="161"/>
    </location>
</feature>
<sequence length="414" mass="41785">MPLQRRLGLVDATVIGVGSMLGAGVFAVFAPAVDVAGAGVVVAILLAGVVALANATSTAQLAAQYPTSGGAYFYGRERLGPTWGFVAGWGFVVGKTASCAAMALTFGYYVVPDTPRVGAAFAVVLIVAVNLRGISRTAQVTRVLVAVTATVLLAVVAFGAGAPAAPGSAVAELWAGVADAGVLGVLQGAGLMFFAFAGYARVATLGEEVRDPRRTIPRAVVTALVLVVVLYLVIAVVALRALGVEALAASAAPLADVVAAAGGPVWLVVVGASTGCLGALLGLVAGVGRTGLAMAREGDLPRWFAAVDPRFGVPHRTETALGAVLVVLVLTLDLREVVSVSSFLVLTYYAVANSAALTQQAEHRRYPRWLAVLGLVGCVGLALTLPGTAVVAGFAVLALGLGGRALARRRPTTV</sequence>
<dbReference type="EMBL" id="LT629776">
    <property type="protein sequence ID" value="SDS58050.1"/>
    <property type="molecule type" value="Genomic_DNA"/>
</dbReference>
<feature type="transmembrane region" description="Helical" evidence="6">
    <location>
        <begin position="35"/>
        <end position="55"/>
    </location>
</feature>
<feature type="transmembrane region" description="Helical" evidence="6">
    <location>
        <begin position="173"/>
        <end position="199"/>
    </location>
</feature>
<dbReference type="eggNOG" id="COG0531">
    <property type="taxonomic scope" value="Bacteria"/>
</dbReference>
<dbReference type="InterPro" id="IPR002293">
    <property type="entry name" value="AA/rel_permease1"/>
</dbReference>
<comment type="subcellular location">
    <subcellularLocation>
        <location evidence="1">Cell membrane</location>
        <topology evidence="1">Multi-pass membrane protein</topology>
    </subcellularLocation>
</comment>
<feature type="transmembrane region" description="Helical" evidence="6">
    <location>
        <begin position="7"/>
        <end position="29"/>
    </location>
</feature>
<dbReference type="GO" id="GO:0005886">
    <property type="term" value="C:plasma membrane"/>
    <property type="evidence" value="ECO:0007669"/>
    <property type="project" value="UniProtKB-SubCell"/>
</dbReference>
<name>A0A1H1TCU6_9CELL</name>
<feature type="transmembrane region" description="Helical" evidence="6">
    <location>
        <begin position="369"/>
        <end position="401"/>
    </location>
</feature>
<proteinExistence type="predicted"/>
<keyword evidence="8" id="KW-1185">Reference proteome</keyword>
<evidence type="ECO:0000256" key="6">
    <source>
        <dbReference type="SAM" id="Phobius"/>
    </source>
</evidence>
<dbReference type="Pfam" id="PF13520">
    <property type="entry name" value="AA_permease_2"/>
    <property type="match status" value="1"/>
</dbReference>